<evidence type="ECO:0000313" key="2">
    <source>
        <dbReference type="Proteomes" id="UP000245461"/>
    </source>
</evidence>
<name>A0A317EFX3_9PROT</name>
<dbReference type="OrthoDB" id="192277at2"/>
<evidence type="ECO:0000313" key="1">
    <source>
        <dbReference type="EMBL" id="PWR25196.1"/>
    </source>
</evidence>
<dbReference type="RefSeq" id="WP_109903401.1">
    <property type="nucleotide sequence ID" value="NZ_QGLE01000002.1"/>
</dbReference>
<dbReference type="Proteomes" id="UP000245461">
    <property type="component" value="Unassembled WGS sequence"/>
</dbReference>
<dbReference type="GO" id="GO:0009399">
    <property type="term" value="P:nitrogen fixation"/>
    <property type="evidence" value="ECO:0007669"/>
    <property type="project" value="InterPro"/>
</dbReference>
<organism evidence="1 2">
    <name type="scientific">Zavarzinia aquatilis</name>
    <dbReference type="NCBI Taxonomy" id="2211142"/>
    <lineage>
        <taxon>Bacteria</taxon>
        <taxon>Pseudomonadati</taxon>
        <taxon>Pseudomonadota</taxon>
        <taxon>Alphaproteobacteria</taxon>
        <taxon>Rhodospirillales</taxon>
        <taxon>Zavarziniaceae</taxon>
        <taxon>Zavarzinia</taxon>
    </lineage>
</organism>
<sequence>MNAQDLYDWLMGAGGRPACEAFDAHVVASILSLSLAEALHDKVLPSERIGLGEAELLALVDAVFPATRPQFERFPLSDIVLPDDEACLRDLLLRCATDGSPLEYALASMLARRVQRPNHLWQDLGLRNRRELSWLMERHFEPLSRKNSSDMKWKKFLYRMICRDEGYRLCTAPSRSECDDFETCFGTEDGESLMARSRREMESRASA</sequence>
<gene>
    <name evidence="1" type="ORF">DKG74_05390</name>
</gene>
<dbReference type="GO" id="GO:0030151">
    <property type="term" value="F:molybdenum ion binding"/>
    <property type="evidence" value="ECO:0007669"/>
    <property type="project" value="InterPro"/>
</dbReference>
<dbReference type="InterPro" id="IPR006975">
    <property type="entry name" value="NifQ"/>
</dbReference>
<dbReference type="EMBL" id="QGLE01000002">
    <property type="protein sequence ID" value="PWR25196.1"/>
    <property type="molecule type" value="Genomic_DNA"/>
</dbReference>
<accession>A0A317EFX3</accession>
<proteinExistence type="predicted"/>
<dbReference type="AlphaFoldDB" id="A0A317EFX3"/>
<dbReference type="Pfam" id="PF04891">
    <property type="entry name" value="NifQ"/>
    <property type="match status" value="1"/>
</dbReference>
<reference evidence="1 2" key="1">
    <citation type="submission" date="2018-05" db="EMBL/GenBank/DDBJ databases">
        <title>Zavarzinia sp. HR-AS.</title>
        <authorList>
            <person name="Lee Y."/>
            <person name="Jeon C.O."/>
        </authorList>
    </citation>
    <scope>NUCLEOTIDE SEQUENCE [LARGE SCALE GENOMIC DNA]</scope>
    <source>
        <strain evidence="1 2">HR-AS</strain>
    </source>
</reference>
<keyword evidence="2" id="KW-1185">Reference proteome</keyword>
<protein>
    <submittedName>
        <fullName evidence="1">Hydrogenase</fullName>
    </submittedName>
</protein>
<comment type="caution">
    <text evidence="1">The sequence shown here is derived from an EMBL/GenBank/DDBJ whole genome shotgun (WGS) entry which is preliminary data.</text>
</comment>